<evidence type="ECO:0000313" key="2">
    <source>
        <dbReference type="EMBL" id="EPD13318.1"/>
    </source>
</evidence>
<gene>
    <name evidence="2" type="ORF">L196_06735</name>
</gene>
<proteinExistence type="predicted"/>
<evidence type="ECO:0000256" key="1">
    <source>
        <dbReference type="SAM" id="SignalP"/>
    </source>
</evidence>
<protein>
    <submittedName>
        <fullName evidence="2">Phosphate-selective porin O and P superfamily protein</fullName>
    </submittedName>
</protein>
<keyword evidence="3" id="KW-1185">Reference proteome</keyword>
<dbReference type="AlphaFoldDB" id="A0AB33Z251"/>
<organism evidence="2 3">
    <name type="scientific">Cycloclasticus pugetii</name>
    <dbReference type="NCBI Taxonomy" id="34068"/>
    <lineage>
        <taxon>Bacteria</taxon>
        <taxon>Pseudomonadati</taxon>
        <taxon>Pseudomonadota</taxon>
        <taxon>Gammaproteobacteria</taxon>
        <taxon>Thiotrichales</taxon>
        <taxon>Piscirickettsiaceae</taxon>
        <taxon>Cycloclasticus</taxon>
    </lineage>
</organism>
<name>A0AB33Z251_9GAMM</name>
<reference evidence="2 3" key="1">
    <citation type="journal article" date="2013" name="Genome Announc.">
        <title>Genome Sequence of the Pyrene- and Fluoranthene-Degrading Bacterium Cycloclasticus sp. Strain PY97M.</title>
        <authorList>
            <person name="Cui Z."/>
            <person name="Xu G."/>
            <person name="Li Q."/>
            <person name="Gao W."/>
            <person name="Zheng L."/>
        </authorList>
    </citation>
    <scope>NUCLEOTIDE SEQUENCE [LARGE SCALE GENOMIC DNA]</scope>
    <source>
        <strain evidence="2 3">PY97M</strain>
    </source>
</reference>
<dbReference type="InterPro" id="IPR010870">
    <property type="entry name" value="Porin_O/P"/>
</dbReference>
<sequence>MKINKLALAAAVFMGGSVSAHAGSELTTLLMLLHENGTISDAQYQRVLAEAKATEQKTIAQTEDIQERLDKATNVEVNVNKGGLAVKSRDGNFTTQIGGRMQLDSAWYGEDDSAAGSTLGDGTKVRRARLYIKGTVNKDWFYKFEYDFAGTGDTRKGITDIWVGYNGFDFEGLSVKAGHFRDPFMLQDQISDNNTQFTERASIDAFTASRHIGVMGSIDRKHWTTALGVFGDKANTNGGSDDEGWGLGGRSTWMPVNEKGSLVHLGLAANYRSTRGGEVQFKQQPETNISGVDFVDTGKLLDVDSYLTLGAEVALVKNRFSGQAEYIRTQLERDTTSDLTFDGWYAQTGWFLTQDTRPYTHKGAKFKAVKPNSPFGNGGIGAWELALRYSTIDLMDGAINGGEMDNVTLGLNWFPVAGLRFSANYIKVLEVEGGAHDNEEADIMQLRGQWAF</sequence>
<dbReference type="Gene3D" id="2.40.160.10">
    <property type="entry name" value="Porin"/>
    <property type="match status" value="1"/>
</dbReference>
<dbReference type="Pfam" id="PF07396">
    <property type="entry name" value="Porin_O_P"/>
    <property type="match status" value="1"/>
</dbReference>
<dbReference type="SUPFAM" id="SSF56935">
    <property type="entry name" value="Porins"/>
    <property type="match status" value="1"/>
</dbReference>
<evidence type="ECO:0000313" key="3">
    <source>
        <dbReference type="Proteomes" id="UP000015462"/>
    </source>
</evidence>
<feature type="chain" id="PRO_5044209621" evidence="1">
    <location>
        <begin position="23"/>
        <end position="452"/>
    </location>
</feature>
<comment type="caution">
    <text evidence="2">The sequence shown here is derived from an EMBL/GenBank/DDBJ whole genome shotgun (WGS) entry which is preliminary data.</text>
</comment>
<dbReference type="InterPro" id="IPR023614">
    <property type="entry name" value="Porin_dom_sf"/>
</dbReference>
<dbReference type="Proteomes" id="UP000015462">
    <property type="component" value="Unassembled WGS sequence"/>
</dbReference>
<feature type="signal peptide" evidence="1">
    <location>
        <begin position="1"/>
        <end position="22"/>
    </location>
</feature>
<dbReference type="EMBL" id="ASHL01000004">
    <property type="protein sequence ID" value="EPD13318.1"/>
    <property type="molecule type" value="Genomic_DNA"/>
</dbReference>
<dbReference type="RefSeq" id="WP_015005038.1">
    <property type="nucleotide sequence ID" value="NZ_JARGOU010000019.1"/>
</dbReference>
<keyword evidence="1" id="KW-0732">Signal</keyword>
<accession>A0AB33Z251</accession>